<dbReference type="EMBL" id="CP053452">
    <property type="protein sequence ID" value="QJW98690.1"/>
    <property type="molecule type" value="Genomic_DNA"/>
</dbReference>
<protein>
    <submittedName>
        <fullName evidence="1">Uncharacterized protein</fullName>
    </submittedName>
</protein>
<name>A0A6M5YZ11_9BACT</name>
<proteinExistence type="predicted"/>
<evidence type="ECO:0000313" key="1">
    <source>
        <dbReference type="EMBL" id="QJW98690.1"/>
    </source>
</evidence>
<dbReference type="Proteomes" id="UP000503447">
    <property type="component" value="Chromosome"/>
</dbReference>
<keyword evidence="2" id="KW-1185">Reference proteome</keyword>
<sequence>MTFNPLSGVTGSVSIGATAFAFTKWTLEMKCVVVKANNFTGGGYQQVVAGMVSASLTLEADTYDQGNMAFSVGETYDFVLGYTSEVNVTVHVLIESISPTVDYENGQPIKISGQSNGSFDAGIS</sequence>
<accession>A0A6M5YZ11</accession>
<organism evidence="1 2">
    <name type="scientific">Frigoriglobus tundricola</name>
    <dbReference type="NCBI Taxonomy" id="2774151"/>
    <lineage>
        <taxon>Bacteria</taxon>
        <taxon>Pseudomonadati</taxon>
        <taxon>Planctomycetota</taxon>
        <taxon>Planctomycetia</taxon>
        <taxon>Gemmatales</taxon>
        <taxon>Gemmataceae</taxon>
        <taxon>Frigoriglobus</taxon>
    </lineage>
</organism>
<dbReference type="RefSeq" id="WP_171473805.1">
    <property type="nucleotide sequence ID" value="NZ_CP053452.2"/>
</dbReference>
<dbReference type="KEGG" id="ftj:FTUN_6285"/>
<dbReference type="AlphaFoldDB" id="A0A6M5YZ11"/>
<evidence type="ECO:0000313" key="2">
    <source>
        <dbReference type="Proteomes" id="UP000503447"/>
    </source>
</evidence>
<reference evidence="2" key="1">
    <citation type="submission" date="2020-05" db="EMBL/GenBank/DDBJ databases">
        <title>Frigoriglobus tundricola gen. nov., sp. nov., a psychrotolerant cellulolytic planctomycete of the family Gemmataceae with two divergent copies of 16S rRNA gene.</title>
        <authorList>
            <person name="Kulichevskaya I.S."/>
            <person name="Ivanova A.A."/>
            <person name="Naumoff D.G."/>
            <person name="Beletsky A.V."/>
            <person name="Rijpstra W.I.C."/>
            <person name="Sinninghe Damste J.S."/>
            <person name="Mardanov A.V."/>
            <person name="Ravin N.V."/>
            <person name="Dedysh S.N."/>
        </authorList>
    </citation>
    <scope>NUCLEOTIDE SEQUENCE [LARGE SCALE GENOMIC DNA]</scope>
    <source>
        <strain evidence="2">PL17</strain>
    </source>
</reference>
<gene>
    <name evidence="1" type="ORF">FTUN_6285</name>
</gene>